<keyword evidence="1" id="KW-0472">Membrane</keyword>
<keyword evidence="1" id="KW-1133">Transmembrane helix</keyword>
<keyword evidence="1" id="KW-0812">Transmembrane</keyword>
<feature type="transmembrane region" description="Helical" evidence="1">
    <location>
        <begin position="383"/>
        <end position="404"/>
    </location>
</feature>
<reference evidence="2 3" key="1">
    <citation type="submission" date="2019-10" db="EMBL/GenBank/DDBJ databases">
        <title>New species of Slilvanegrellaceae.</title>
        <authorList>
            <person name="Pitt A."/>
            <person name="Hahn M.W."/>
        </authorList>
    </citation>
    <scope>NUCLEOTIDE SEQUENCE [LARGE SCALE GENOMIC DNA]</scope>
    <source>
        <strain evidence="2 3">SP-Ram-0.45-NSY-1</strain>
    </source>
</reference>
<evidence type="ECO:0000313" key="3">
    <source>
        <dbReference type="Proteomes" id="UP000437748"/>
    </source>
</evidence>
<dbReference type="RefSeq" id="WP_153420833.1">
    <property type="nucleotide sequence ID" value="NZ_WFLM01000004.1"/>
</dbReference>
<evidence type="ECO:0008006" key="4">
    <source>
        <dbReference type="Google" id="ProtNLM"/>
    </source>
</evidence>
<protein>
    <recommendedName>
        <fullName evidence="4">Oligosaccharide flippase family protein</fullName>
    </recommendedName>
</protein>
<dbReference type="Proteomes" id="UP000437748">
    <property type="component" value="Unassembled WGS sequence"/>
</dbReference>
<proteinExistence type="predicted"/>
<feature type="transmembrane region" description="Helical" evidence="1">
    <location>
        <begin position="410"/>
        <end position="431"/>
    </location>
</feature>
<organism evidence="2 3">
    <name type="scientific">Silvanigrella paludirubra</name>
    <dbReference type="NCBI Taxonomy" id="2499159"/>
    <lineage>
        <taxon>Bacteria</taxon>
        <taxon>Pseudomonadati</taxon>
        <taxon>Bdellovibrionota</taxon>
        <taxon>Oligoflexia</taxon>
        <taxon>Silvanigrellales</taxon>
        <taxon>Silvanigrellaceae</taxon>
        <taxon>Silvanigrella</taxon>
    </lineage>
</organism>
<sequence length="441" mass="49767">MKNLFIKKMYTLWKEFLPLSISDVTMAMGDPMVNTALAHMPRTQENFAALGFIKSIVVLFESPIISMLHASNALSGKKESREALWRFLFISCGILTTCLLILAIPTVFYWLSVNLFGISNEISSIAHKMFLCLLLWPSSIAIRRYFQGILIINGKQKTLAHAGFFRFFVLLISLFIGFLLNINSGILAGGSMMIGVLAETIFVIFAAQKYRNTFKETKSQKEDIHHLNPKSVKEIWIYYWPLAHSMVLVWGGRALLILFLARAADSSISLAIWPVTWALVLVFANTTRMIQQVIIRNKEKYHPYDFIIFALSVGSILSFFILFLVTSTLGKNTLILFIGQNENLLNGVQKILTICFCIPIFVAMQNVLQGLLMGVGKTKEINFATLSGTAILLMISFLGIYLNFSGAVVAAYSMIISFIIEILILSIKVPWNYYINKYLKR</sequence>
<dbReference type="AlphaFoldDB" id="A0A6N6VSS3"/>
<dbReference type="OrthoDB" id="569269at2"/>
<evidence type="ECO:0000256" key="1">
    <source>
        <dbReference type="SAM" id="Phobius"/>
    </source>
</evidence>
<feature type="transmembrane region" description="Helical" evidence="1">
    <location>
        <begin position="158"/>
        <end position="180"/>
    </location>
</feature>
<feature type="transmembrane region" description="Helical" evidence="1">
    <location>
        <begin position="237"/>
        <end position="261"/>
    </location>
</feature>
<feature type="transmembrane region" description="Helical" evidence="1">
    <location>
        <begin position="186"/>
        <end position="207"/>
    </location>
</feature>
<dbReference type="EMBL" id="WFLM01000004">
    <property type="protein sequence ID" value="KAB8037756.1"/>
    <property type="molecule type" value="Genomic_DNA"/>
</dbReference>
<feature type="transmembrane region" description="Helical" evidence="1">
    <location>
        <begin position="125"/>
        <end position="146"/>
    </location>
</feature>
<feature type="transmembrane region" description="Helical" evidence="1">
    <location>
        <begin position="87"/>
        <end position="113"/>
    </location>
</feature>
<comment type="caution">
    <text evidence="2">The sequence shown here is derived from an EMBL/GenBank/DDBJ whole genome shotgun (WGS) entry which is preliminary data.</text>
</comment>
<name>A0A6N6VSS3_9BACT</name>
<feature type="transmembrane region" description="Helical" evidence="1">
    <location>
        <begin position="267"/>
        <end position="285"/>
    </location>
</feature>
<keyword evidence="3" id="KW-1185">Reference proteome</keyword>
<feature type="transmembrane region" description="Helical" evidence="1">
    <location>
        <begin position="306"/>
        <end position="330"/>
    </location>
</feature>
<feature type="transmembrane region" description="Helical" evidence="1">
    <location>
        <begin position="350"/>
        <end position="371"/>
    </location>
</feature>
<accession>A0A6N6VSS3</accession>
<evidence type="ECO:0000313" key="2">
    <source>
        <dbReference type="EMBL" id="KAB8037756.1"/>
    </source>
</evidence>
<gene>
    <name evidence="2" type="ORF">GCL60_11320</name>
</gene>